<feature type="transmembrane region" description="Helical" evidence="1">
    <location>
        <begin position="98"/>
        <end position="117"/>
    </location>
</feature>
<name>A1RQU1_PYRIL</name>
<sequence length="419" mass="45540">MLLLYIPYLYFYLQQLWLNASWLPRGDDYPIHVYFALLLRSELVSLFTSPGEYPGIPHLLGLLWGDPLALGRAFAVYAAALAVLGVALYGLYFRAVGIPAPFLASFYLVTASVRTLAGLIDGQIADKTVLLVFVPLSLYLYARGRPAAAVAALAPSIFTNYLGVAYGGLLLVMYAIYGGRRARLALMIYIALVAVFLWHKALSVLELAGQAASVPPMPWDPAWGLVYAFYGPSPAILIPLAILGLRKRAVAPLAIASLLLLVIGAASSAYGERLYRIAALLLPASAVASGWAGLAVAAYSALPAAGGWAWALGAVPGLYQLVDRITPSQLDAYHAVLETLPSNSTVEVQWSLDPWLLPLAYAYRPDIKVYLTACRWTQADFYVYTPPDPRQWYMPCIREVGPPPGVKIASWGNTTLYKR</sequence>
<feature type="transmembrane region" description="Helical" evidence="1">
    <location>
        <begin position="250"/>
        <end position="271"/>
    </location>
</feature>
<organism evidence="2 3">
    <name type="scientific">Pyrobaculum islandicum (strain DSM 4184 / JCM 9189 / GEO3)</name>
    <dbReference type="NCBI Taxonomy" id="384616"/>
    <lineage>
        <taxon>Archaea</taxon>
        <taxon>Thermoproteota</taxon>
        <taxon>Thermoprotei</taxon>
        <taxon>Thermoproteales</taxon>
        <taxon>Thermoproteaceae</taxon>
        <taxon>Pyrobaculum</taxon>
    </lineage>
</organism>
<evidence type="ECO:0000313" key="2">
    <source>
        <dbReference type="EMBL" id="ABL87323.1"/>
    </source>
</evidence>
<dbReference type="EMBL" id="CP000504">
    <property type="protein sequence ID" value="ABL87323.1"/>
    <property type="molecule type" value="Genomic_DNA"/>
</dbReference>
<dbReference type="HOGENOM" id="CLU_654917_0_0_2"/>
<dbReference type="AlphaFoldDB" id="A1RQU1"/>
<gene>
    <name evidence="2" type="ordered locus">Pisl_0140</name>
</gene>
<keyword evidence="3" id="KW-1185">Reference proteome</keyword>
<dbReference type="STRING" id="384616.Pisl_0140"/>
<dbReference type="eggNOG" id="arCOG05429">
    <property type="taxonomic scope" value="Archaea"/>
</dbReference>
<evidence type="ECO:0000313" key="3">
    <source>
        <dbReference type="Proteomes" id="UP000002595"/>
    </source>
</evidence>
<feature type="transmembrane region" description="Helical" evidence="1">
    <location>
        <begin position="222"/>
        <end position="243"/>
    </location>
</feature>
<dbReference type="KEGG" id="pis:Pisl_0140"/>
<accession>A1RQU1</accession>
<feature type="transmembrane region" description="Helical" evidence="1">
    <location>
        <begin position="184"/>
        <end position="202"/>
    </location>
</feature>
<evidence type="ECO:0008006" key="4">
    <source>
        <dbReference type="Google" id="ProtNLM"/>
    </source>
</evidence>
<reference evidence="2" key="1">
    <citation type="submission" date="2006-12" db="EMBL/GenBank/DDBJ databases">
        <title>Complete sequence of Pyrobaculum islandicum DSM 4184.</title>
        <authorList>
            <person name="Copeland A."/>
            <person name="Lucas S."/>
            <person name="Lapidus A."/>
            <person name="Barry K."/>
            <person name="Detter J.C."/>
            <person name="Glavina del Rio T."/>
            <person name="Dalin E."/>
            <person name="Tice H."/>
            <person name="Pitluck S."/>
            <person name="Meincke L."/>
            <person name="Brettin T."/>
            <person name="Bruce D."/>
            <person name="Han C."/>
            <person name="Tapia R."/>
            <person name="Gilna P."/>
            <person name="Schmutz J."/>
            <person name="Larimer F."/>
            <person name="Land M."/>
            <person name="Hauser L."/>
            <person name="Kyrpides N."/>
            <person name="Mikhailova N."/>
            <person name="Cozen A.E."/>
            <person name="Fitz-Gibbon S.T."/>
            <person name="House C.H."/>
            <person name="Saltikov C."/>
            <person name="Lowe T."/>
            <person name="Richardson P."/>
        </authorList>
    </citation>
    <scope>NUCLEOTIDE SEQUENCE [LARGE SCALE GENOMIC DNA]</scope>
    <source>
        <strain evidence="2">DSM 4184</strain>
    </source>
</reference>
<feature type="transmembrane region" description="Helical" evidence="1">
    <location>
        <begin position="148"/>
        <end position="177"/>
    </location>
</feature>
<dbReference type="RefSeq" id="WP_011761900.1">
    <property type="nucleotide sequence ID" value="NC_008701.1"/>
</dbReference>
<feature type="transmembrane region" description="Helical" evidence="1">
    <location>
        <begin position="277"/>
        <end position="302"/>
    </location>
</feature>
<feature type="transmembrane region" description="Helical" evidence="1">
    <location>
        <begin position="69"/>
        <end position="92"/>
    </location>
</feature>
<proteinExistence type="predicted"/>
<dbReference type="GeneID" id="4617635"/>
<evidence type="ECO:0000256" key="1">
    <source>
        <dbReference type="SAM" id="Phobius"/>
    </source>
</evidence>
<keyword evidence="1" id="KW-1133">Transmembrane helix</keyword>
<keyword evidence="1" id="KW-0472">Membrane</keyword>
<protein>
    <recommendedName>
        <fullName evidence="4">Glycosyltransferase RgtA/B/C/D-like domain-containing protein</fullName>
    </recommendedName>
</protein>
<dbReference type="OrthoDB" id="29291at2157"/>
<dbReference type="Proteomes" id="UP000002595">
    <property type="component" value="Chromosome"/>
</dbReference>
<keyword evidence="1" id="KW-0812">Transmembrane</keyword>